<dbReference type="Proteomes" id="UP000887458">
    <property type="component" value="Unassembled WGS sequence"/>
</dbReference>
<keyword evidence="2" id="KW-1185">Reference proteome</keyword>
<dbReference type="EMBL" id="NJHN03000105">
    <property type="protein sequence ID" value="KAH9414691.1"/>
    <property type="molecule type" value="Genomic_DNA"/>
</dbReference>
<reference evidence="1 2" key="1">
    <citation type="journal article" date="2018" name="J. Allergy Clin. Immunol.">
        <title>High-quality assembly of Dermatophagoides pteronyssinus genome and transcriptome reveals a wide range of novel allergens.</title>
        <authorList>
            <person name="Liu X.Y."/>
            <person name="Yang K.Y."/>
            <person name="Wang M.Q."/>
            <person name="Kwok J.S."/>
            <person name="Zeng X."/>
            <person name="Yang Z."/>
            <person name="Xiao X.J."/>
            <person name="Lau C.P."/>
            <person name="Li Y."/>
            <person name="Huang Z.M."/>
            <person name="Ba J.G."/>
            <person name="Yim A.K."/>
            <person name="Ouyang C.Y."/>
            <person name="Ngai S.M."/>
            <person name="Chan T.F."/>
            <person name="Leung E.L."/>
            <person name="Liu L."/>
            <person name="Liu Z.G."/>
            <person name="Tsui S.K."/>
        </authorList>
    </citation>
    <scope>NUCLEOTIDE SEQUENCE [LARGE SCALE GENOMIC DNA]</scope>
    <source>
        <strain evidence="1">Derp</strain>
    </source>
</reference>
<sequence>MNKMLLTRFNCYQAICNFIAEFFFLFFINIDFICSFEKNCLNIETNKGNRMKSFQMNFPICA</sequence>
<proteinExistence type="predicted"/>
<evidence type="ECO:0000313" key="2">
    <source>
        <dbReference type="Proteomes" id="UP000887458"/>
    </source>
</evidence>
<name>A0ABQ8IWI4_DERPT</name>
<reference evidence="1 2" key="2">
    <citation type="journal article" date="2022" name="Mol. Biol. Evol.">
        <title>Comparative Genomics Reveals Insights into the Divergent Evolution of Astigmatic Mites and Household Pest Adaptations.</title>
        <authorList>
            <person name="Xiong Q."/>
            <person name="Wan A.T."/>
            <person name="Liu X."/>
            <person name="Fung C.S."/>
            <person name="Xiao X."/>
            <person name="Malainual N."/>
            <person name="Hou J."/>
            <person name="Wang L."/>
            <person name="Wang M."/>
            <person name="Yang K.Y."/>
            <person name="Cui Y."/>
            <person name="Leung E.L."/>
            <person name="Nong W."/>
            <person name="Shin S.K."/>
            <person name="Au S.W."/>
            <person name="Jeong K.Y."/>
            <person name="Chew F.T."/>
            <person name="Hui J.H."/>
            <person name="Leung T.F."/>
            <person name="Tungtrongchitr A."/>
            <person name="Zhong N."/>
            <person name="Liu Z."/>
            <person name="Tsui S.K."/>
        </authorList>
    </citation>
    <scope>NUCLEOTIDE SEQUENCE [LARGE SCALE GENOMIC DNA]</scope>
    <source>
        <strain evidence="1">Derp</strain>
    </source>
</reference>
<comment type="caution">
    <text evidence="1">The sequence shown here is derived from an EMBL/GenBank/DDBJ whole genome shotgun (WGS) entry which is preliminary data.</text>
</comment>
<evidence type="ECO:0000313" key="1">
    <source>
        <dbReference type="EMBL" id="KAH9414691.1"/>
    </source>
</evidence>
<accession>A0ABQ8IWI4</accession>
<gene>
    <name evidence="1" type="ORF">DERP_008531</name>
</gene>
<protein>
    <submittedName>
        <fullName evidence="1">Uncharacterized protein</fullName>
    </submittedName>
</protein>
<organism evidence="1 2">
    <name type="scientific">Dermatophagoides pteronyssinus</name>
    <name type="common">European house dust mite</name>
    <dbReference type="NCBI Taxonomy" id="6956"/>
    <lineage>
        <taxon>Eukaryota</taxon>
        <taxon>Metazoa</taxon>
        <taxon>Ecdysozoa</taxon>
        <taxon>Arthropoda</taxon>
        <taxon>Chelicerata</taxon>
        <taxon>Arachnida</taxon>
        <taxon>Acari</taxon>
        <taxon>Acariformes</taxon>
        <taxon>Sarcoptiformes</taxon>
        <taxon>Astigmata</taxon>
        <taxon>Psoroptidia</taxon>
        <taxon>Analgoidea</taxon>
        <taxon>Pyroglyphidae</taxon>
        <taxon>Dermatophagoidinae</taxon>
        <taxon>Dermatophagoides</taxon>
    </lineage>
</organism>